<dbReference type="GeneID" id="63838411"/>
<dbReference type="Gene3D" id="1.20.225.20">
    <property type="entry name" value="Ub domain-containing protein, DC-UbP/UBTD2, N-terminal domain"/>
    <property type="match status" value="1"/>
</dbReference>
<evidence type="ECO:0000313" key="3">
    <source>
        <dbReference type="EMBL" id="KAF3766747.1"/>
    </source>
</evidence>
<evidence type="ECO:0000256" key="1">
    <source>
        <dbReference type="SAM" id="MobiDB-lite"/>
    </source>
</evidence>
<name>A0A9P4Y4G0_CRYP1</name>
<dbReference type="EMBL" id="MU032346">
    <property type="protein sequence ID" value="KAF3766747.1"/>
    <property type="molecule type" value="Genomic_DNA"/>
</dbReference>
<keyword evidence="4" id="KW-1185">Reference proteome</keyword>
<feature type="compositionally biased region" description="Polar residues" evidence="1">
    <location>
        <begin position="20"/>
        <end position="34"/>
    </location>
</feature>
<dbReference type="OrthoDB" id="1640476at2759"/>
<comment type="caution">
    <text evidence="3">The sequence shown here is derived from an EMBL/GenBank/DDBJ whole genome shotgun (WGS) entry which is preliminary data.</text>
</comment>
<feature type="compositionally biased region" description="Basic and acidic residues" evidence="1">
    <location>
        <begin position="74"/>
        <end position="83"/>
    </location>
</feature>
<feature type="region of interest" description="Disordered" evidence="1">
    <location>
        <begin position="1"/>
        <end position="83"/>
    </location>
</feature>
<dbReference type="Pfam" id="PF16455">
    <property type="entry name" value="UBD"/>
    <property type="match status" value="1"/>
</dbReference>
<dbReference type="AlphaFoldDB" id="A0A9P4Y4G0"/>
<dbReference type="PANTHER" id="PTHR13609">
    <property type="entry name" value="UBIQUITIN DOMAIN CONTAINING 1 PROTEIN-RELATED"/>
    <property type="match status" value="1"/>
</dbReference>
<dbReference type="SUPFAM" id="SSF54236">
    <property type="entry name" value="Ubiquitin-like"/>
    <property type="match status" value="1"/>
</dbReference>
<evidence type="ECO:0000259" key="2">
    <source>
        <dbReference type="Pfam" id="PF16455"/>
    </source>
</evidence>
<feature type="domain" description="DC-UbP/UBTD2 N-terminal" evidence="2">
    <location>
        <begin position="70"/>
        <end position="181"/>
    </location>
</feature>
<evidence type="ECO:0000313" key="4">
    <source>
        <dbReference type="Proteomes" id="UP000803844"/>
    </source>
</evidence>
<dbReference type="Proteomes" id="UP000803844">
    <property type="component" value="Unassembled WGS sequence"/>
</dbReference>
<dbReference type="InterPro" id="IPR039869">
    <property type="entry name" value="UBTD1/2"/>
</dbReference>
<sequence>MGCCFSRPHGPNSPCPGAVQSGSARATEPSSPHSQALPPPALTQGSEDGSATTPRQRTRRRRPPLGQHINKPLRRQDWTSKDHPWSRTALDRERLDFFETRVDGRPEIWQALHAALRVLWDAEVDSDEHDPAMALATAQSILNAVDITLPTGNLADGAYDSLGHYYQLPAHIVSDPVNIVSTSQLDGVLDDGEDNLREAGDAAAENPDNDVAEMRREEKGKAVVDVRAQVLAVVRPSDGSGDLKLYLAKEETVRSVIRRIVEEPGFNNRSAHSIRLVLLGKILNESQPLAAQDWQPDLVLNAFIRDDPPK</sequence>
<organism evidence="3 4">
    <name type="scientific">Cryphonectria parasitica (strain ATCC 38755 / EP155)</name>
    <dbReference type="NCBI Taxonomy" id="660469"/>
    <lineage>
        <taxon>Eukaryota</taxon>
        <taxon>Fungi</taxon>
        <taxon>Dikarya</taxon>
        <taxon>Ascomycota</taxon>
        <taxon>Pezizomycotina</taxon>
        <taxon>Sordariomycetes</taxon>
        <taxon>Sordariomycetidae</taxon>
        <taxon>Diaporthales</taxon>
        <taxon>Cryphonectriaceae</taxon>
        <taxon>Cryphonectria-Endothia species complex</taxon>
        <taxon>Cryphonectria</taxon>
    </lineage>
</organism>
<protein>
    <recommendedName>
        <fullName evidence="2">DC-UbP/UBTD2 N-terminal domain-containing protein</fullName>
    </recommendedName>
</protein>
<dbReference type="RefSeq" id="XP_040777708.1">
    <property type="nucleotide sequence ID" value="XM_040921282.1"/>
</dbReference>
<accession>A0A9P4Y4G0</accession>
<proteinExistence type="predicted"/>
<dbReference type="InterPro" id="IPR029071">
    <property type="entry name" value="Ubiquitin-like_domsf"/>
</dbReference>
<reference evidence="3" key="1">
    <citation type="journal article" date="2020" name="Phytopathology">
        <title>Genome sequence of the chestnut blight fungus Cryphonectria parasitica EP155: A fundamental resource for an archetypical invasive plant pathogen.</title>
        <authorList>
            <person name="Crouch J.A."/>
            <person name="Dawe A."/>
            <person name="Aerts A."/>
            <person name="Barry K."/>
            <person name="Churchill A.C.L."/>
            <person name="Grimwood J."/>
            <person name="Hillman B."/>
            <person name="Milgroom M.G."/>
            <person name="Pangilinan J."/>
            <person name="Smith M."/>
            <person name="Salamov A."/>
            <person name="Schmutz J."/>
            <person name="Yadav J."/>
            <person name="Grigoriev I.V."/>
            <person name="Nuss D."/>
        </authorList>
    </citation>
    <scope>NUCLEOTIDE SEQUENCE</scope>
    <source>
        <strain evidence="3">EP155</strain>
    </source>
</reference>
<dbReference type="InterPro" id="IPR038169">
    <property type="entry name" value="DC-UbP/UBTD2_N_sf"/>
</dbReference>
<gene>
    <name evidence="3" type="ORF">M406DRAFT_337691</name>
</gene>
<dbReference type="InterPro" id="IPR032752">
    <property type="entry name" value="DC-UbP/UBTD2_N"/>
</dbReference>